<gene>
    <name evidence="1" type="ORF">H9771_06105</name>
</gene>
<protein>
    <submittedName>
        <fullName evidence="1">Uncharacterized protein</fullName>
    </submittedName>
</protein>
<dbReference type="EMBL" id="DWXX01000105">
    <property type="protein sequence ID" value="HJB59210.1"/>
    <property type="molecule type" value="Genomic_DNA"/>
</dbReference>
<evidence type="ECO:0000313" key="2">
    <source>
        <dbReference type="Proteomes" id="UP000824211"/>
    </source>
</evidence>
<proteinExistence type="predicted"/>
<organism evidence="1 2">
    <name type="scientific">Candidatus Faecalibacterium faecipullorum</name>
    <dbReference type="NCBI Taxonomy" id="2838578"/>
    <lineage>
        <taxon>Bacteria</taxon>
        <taxon>Bacillati</taxon>
        <taxon>Bacillota</taxon>
        <taxon>Clostridia</taxon>
        <taxon>Eubacteriales</taxon>
        <taxon>Oscillospiraceae</taxon>
        <taxon>Faecalibacterium</taxon>
    </lineage>
</organism>
<reference evidence="1" key="2">
    <citation type="submission" date="2021-04" db="EMBL/GenBank/DDBJ databases">
        <authorList>
            <person name="Gilroy R."/>
        </authorList>
    </citation>
    <scope>NUCLEOTIDE SEQUENCE</scope>
    <source>
        <strain evidence="1">ChiHjej9B8-13557</strain>
    </source>
</reference>
<accession>A0A9D2MFH2</accession>
<name>A0A9D2MFH2_9FIRM</name>
<dbReference type="Proteomes" id="UP000824211">
    <property type="component" value="Unassembled WGS sequence"/>
</dbReference>
<evidence type="ECO:0000313" key="1">
    <source>
        <dbReference type="EMBL" id="HJB59210.1"/>
    </source>
</evidence>
<comment type="caution">
    <text evidence="1">The sequence shown here is derived from an EMBL/GenBank/DDBJ whole genome shotgun (WGS) entry which is preliminary data.</text>
</comment>
<sequence length="133" mass="14926">MRKQKGNLPKSMWVFTPLPWRLKDAELWVALLLRDHPMSGHELLAACEKEGLKLDLKRTAQLLATLKKHGIVAEEGGRYLCRHPALQRVDCRLGERQILELIGLTQFDVNGRMFYSTIPPMSVSSTSAPGSCG</sequence>
<reference evidence="1" key="1">
    <citation type="journal article" date="2021" name="PeerJ">
        <title>Extensive microbial diversity within the chicken gut microbiome revealed by metagenomics and culture.</title>
        <authorList>
            <person name="Gilroy R."/>
            <person name="Ravi A."/>
            <person name="Getino M."/>
            <person name="Pursley I."/>
            <person name="Horton D.L."/>
            <person name="Alikhan N.F."/>
            <person name="Baker D."/>
            <person name="Gharbi K."/>
            <person name="Hall N."/>
            <person name="Watson M."/>
            <person name="Adriaenssens E.M."/>
            <person name="Foster-Nyarko E."/>
            <person name="Jarju S."/>
            <person name="Secka A."/>
            <person name="Antonio M."/>
            <person name="Oren A."/>
            <person name="Chaudhuri R.R."/>
            <person name="La Ragione R."/>
            <person name="Hildebrand F."/>
            <person name="Pallen M.J."/>
        </authorList>
    </citation>
    <scope>NUCLEOTIDE SEQUENCE</scope>
    <source>
        <strain evidence="1">ChiHjej9B8-13557</strain>
    </source>
</reference>
<dbReference type="AlphaFoldDB" id="A0A9D2MFH2"/>